<dbReference type="InterPro" id="IPR004358">
    <property type="entry name" value="Sig_transdc_His_kin-like_C"/>
</dbReference>
<keyword evidence="20" id="KW-1185">Reference proteome</keyword>
<dbReference type="SUPFAM" id="SSF47226">
    <property type="entry name" value="Histidine-containing phosphotransfer domain, HPT domain"/>
    <property type="match status" value="1"/>
</dbReference>
<name>A0A7W9T0D3_9BACT</name>
<comment type="caution">
    <text evidence="19">The sequence shown here is derived from an EMBL/GenBank/DDBJ whole genome shotgun (WGS) entry which is preliminary data.</text>
</comment>
<keyword evidence="12" id="KW-0902">Two-component regulatory system</keyword>
<dbReference type="InterPro" id="IPR036890">
    <property type="entry name" value="HATPase_C_sf"/>
</dbReference>
<dbReference type="SUPFAM" id="SSF52172">
    <property type="entry name" value="CheY-like"/>
    <property type="match status" value="1"/>
</dbReference>
<reference evidence="19 20" key="1">
    <citation type="submission" date="2020-08" db="EMBL/GenBank/DDBJ databases">
        <title>Genomic Encyclopedia of Type Strains, Phase IV (KMG-IV): sequencing the most valuable type-strain genomes for metagenomic binning, comparative biology and taxonomic classification.</title>
        <authorList>
            <person name="Goeker M."/>
        </authorList>
    </citation>
    <scope>NUCLEOTIDE SEQUENCE [LARGE SCALE GENOMIC DNA]</scope>
    <source>
        <strain evidence="19 20">DSM 26718</strain>
    </source>
</reference>
<dbReference type="Gene3D" id="1.20.120.160">
    <property type="entry name" value="HPT domain"/>
    <property type="match status" value="1"/>
</dbReference>
<dbReference type="SUPFAM" id="SSF55874">
    <property type="entry name" value="ATPase domain of HSP90 chaperone/DNA topoisomerase II/histidine kinase"/>
    <property type="match status" value="1"/>
</dbReference>
<evidence type="ECO:0000256" key="12">
    <source>
        <dbReference type="ARBA" id="ARBA00023012"/>
    </source>
</evidence>
<evidence type="ECO:0000256" key="14">
    <source>
        <dbReference type="PROSITE-ProRule" id="PRU00110"/>
    </source>
</evidence>
<dbReference type="PROSITE" id="PS50109">
    <property type="entry name" value="HIS_KIN"/>
    <property type="match status" value="1"/>
</dbReference>
<dbReference type="Gene3D" id="3.30.565.10">
    <property type="entry name" value="Histidine kinase-like ATPase, C-terminal domain"/>
    <property type="match status" value="1"/>
</dbReference>
<dbReference type="GO" id="GO:0005886">
    <property type="term" value="C:plasma membrane"/>
    <property type="evidence" value="ECO:0007669"/>
    <property type="project" value="UniProtKB-SubCell"/>
</dbReference>
<dbReference type="SUPFAM" id="SSF47384">
    <property type="entry name" value="Homodimeric domain of signal transducing histidine kinase"/>
    <property type="match status" value="1"/>
</dbReference>
<dbReference type="Pfam" id="PF02518">
    <property type="entry name" value="HATPase_c"/>
    <property type="match status" value="1"/>
</dbReference>
<protein>
    <recommendedName>
        <fullName evidence="3">histidine kinase</fullName>
        <ecNumber evidence="3">2.7.13.3</ecNumber>
    </recommendedName>
</protein>
<evidence type="ECO:0000256" key="13">
    <source>
        <dbReference type="ARBA" id="ARBA00023136"/>
    </source>
</evidence>
<dbReference type="SMART" id="SM00065">
    <property type="entry name" value="GAF"/>
    <property type="match status" value="1"/>
</dbReference>
<evidence type="ECO:0000256" key="4">
    <source>
        <dbReference type="ARBA" id="ARBA00022475"/>
    </source>
</evidence>
<evidence type="ECO:0000256" key="1">
    <source>
        <dbReference type="ARBA" id="ARBA00000085"/>
    </source>
</evidence>
<evidence type="ECO:0000313" key="19">
    <source>
        <dbReference type="EMBL" id="MBB6058768.1"/>
    </source>
</evidence>
<feature type="modified residue" description="Phosphohistidine" evidence="14">
    <location>
        <position position="626"/>
    </location>
</feature>
<dbReference type="FunFam" id="1.10.287.130:FF:000004">
    <property type="entry name" value="Ethylene receptor 1"/>
    <property type="match status" value="1"/>
</dbReference>
<dbReference type="Gene3D" id="3.40.50.2300">
    <property type="match status" value="1"/>
</dbReference>
<dbReference type="InterPro" id="IPR036097">
    <property type="entry name" value="HisK_dim/P_sf"/>
</dbReference>
<keyword evidence="9" id="KW-0418">Kinase</keyword>
<keyword evidence="8" id="KW-0547">Nucleotide-binding</keyword>
<keyword evidence="7" id="KW-0812">Transmembrane</keyword>
<dbReference type="Pfam" id="PF01590">
    <property type="entry name" value="GAF"/>
    <property type="match status" value="1"/>
</dbReference>
<evidence type="ECO:0000256" key="8">
    <source>
        <dbReference type="ARBA" id="ARBA00022741"/>
    </source>
</evidence>
<dbReference type="InterPro" id="IPR003018">
    <property type="entry name" value="GAF"/>
</dbReference>
<evidence type="ECO:0000259" key="18">
    <source>
        <dbReference type="PROSITE" id="PS50894"/>
    </source>
</evidence>
<dbReference type="InterPro" id="IPR011006">
    <property type="entry name" value="CheY-like_superfamily"/>
</dbReference>
<keyword evidence="13" id="KW-0472">Membrane</keyword>
<dbReference type="InterPro" id="IPR008207">
    <property type="entry name" value="Sig_transdc_His_kin_Hpt_dom"/>
</dbReference>
<dbReference type="PRINTS" id="PR00344">
    <property type="entry name" value="BCTRLSENSOR"/>
</dbReference>
<feature type="domain" description="HPt" evidence="18">
    <location>
        <begin position="587"/>
        <end position="686"/>
    </location>
</feature>
<dbReference type="PROSITE" id="PS50110">
    <property type="entry name" value="RESPONSE_REGULATORY"/>
    <property type="match status" value="1"/>
</dbReference>
<dbReference type="Pfam" id="PF00072">
    <property type="entry name" value="Response_reg"/>
    <property type="match status" value="1"/>
</dbReference>
<dbReference type="SMART" id="SM00388">
    <property type="entry name" value="HisKA"/>
    <property type="match status" value="1"/>
</dbReference>
<proteinExistence type="predicted"/>
<evidence type="ECO:0000256" key="6">
    <source>
        <dbReference type="ARBA" id="ARBA00022679"/>
    </source>
</evidence>
<dbReference type="Proteomes" id="UP000532746">
    <property type="component" value="Unassembled WGS sequence"/>
</dbReference>
<feature type="domain" description="Histidine kinase" evidence="16">
    <location>
        <begin position="201"/>
        <end position="422"/>
    </location>
</feature>
<dbReference type="InterPro" id="IPR005467">
    <property type="entry name" value="His_kinase_dom"/>
</dbReference>
<dbReference type="AlphaFoldDB" id="A0A7W9T0D3"/>
<dbReference type="CDD" id="cd17546">
    <property type="entry name" value="REC_hyHK_CKI1_RcsC-like"/>
    <property type="match status" value="1"/>
</dbReference>
<dbReference type="SUPFAM" id="SSF55781">
    <property type="entry name" value="GAF domain-like"/>
    <property type="match status" value="1"/>
</dbReference>
<evidence type="ECO:0000256" key="10">
    <source>
        <dbReference type="ARBA" id="ARBA00022840"/>
    </source>
</evidence>
<keyword evidence="4" id="KW-1003">Cell membrane</keyword>
<keyword evidence="6" id="KW-0808">Transferase</keyword>
<comment type="catalytic activity">
    <reaction evidence="1">
        <text>ATP + protein L-histidine = ADP + protein N-phospho-L-histidine.</text>
        <dbReference type="EC" id="2.7.13.3"/>
    </reaction>
</comment>
<evidence type="ECO:0000256" key="9">
    <source>
        <dbReference type="ARBA" id="ARBA00022777"/>
    </source>
</evidence>
<dbReference type="SMART" id="SM00387">
    <property type="entry name" value="HATPase_c"/>
    <property type="match status" value="1"/>
</dbReference>
<dbReference type="GO" id="GO:0005524">
    <property type="term" value="F:ATP binding"/>
    <property type="evidence" value="ECO:0007669"/>
    <property type="project" value="UniProtKB-KW"/>
</dbReference>
<gene>
    <name evidence="19" type="ORF">HNQ93_001614</name>
</gene>
<feature type="modified residue" description="4-aspartylphosphate" evidence="15">
    <location>
        <position position="494"/>
    </location>
</feature>
<evidence type="ECO:0000256" key="15">
    <source>
        <dbReference type="PROSITE-ProRule" id="PRU00169"/>
    </source>
</evidence>
<dbReference type="PROSITE" id="PS50894">
    <property type="entry name" value="HPT"/>
    <property type="match status" value="1"/>
</dbReference>
<dbReference type="InterPro" id="IPR003661">
    <property type="entry name" value="HisK_dim/P_dom"/>
</dbReference>
<evidence type="ECO:0000313" key="20">
    <source>
        <dbReference type="Proteomes" id="UP000532746"/>
    </source>
</evidence>
<dbReference type="CDD" id="cd16922">
    <property type="entry name" value="HATPase_EvgS-ArcB-TorS-like"/>
    <property type="match status" value="1"/>
</dbReference>
<dbReference type="FunFam" id="3.30.565.10:FF:000010">
    <property type="entry name" value="Sensor histidine kinase RcsC"/>
    <property type="match status" value="1"/>
</dbReference>
<dbReference type="EC" id="2.7.13.3" evidence="3"/>
<dbReference type="Pfam" id="PF00512">
    <property type="entry name" value="HisKA"/>
    <property type="match status" value="1"/>
</dbReference>
<evidence type="ECO:0000256" key="11">
    <source>
        <dbReference type="ARBA" id="ARBA00022989"/>
    </source>
</evidence>
<keyword evidence="5 15" id="KW-0597">Phosphoprotein</keyword>
<dbReference type="RefSeq" id="WP_183403056.1">
    <property type="nucleotide sequence ID" value="NZ_JACHGG010000002.1"/>
</dbReference>
<keyword evidence="10" id="KW-0067">ATP-binding</keyword>
<dbReference type="CDD" id="cd00082">
    <property type="entry name" value="HisKA"/>
    <property type="match status" value="1"/>
</dbReference>
<dbReference type="Gene3D" id="3.30.450.40">
    <property type="match status" value="1"/>
</dbReference>
<dbReference type="SMART" id="SM00448">
    <property type="entry name" value="REC"/>
    <property type="match status" value="1"/>
</dbReference>
<keyword evidence="11" id="KW-1133">Transmembrane helix</keyword>
<dbReference type="InterPro" id="IPR001789">
    <property type="entry name" value="Sig_transdc_resp-reg_receiver"/>
</dbReference>
<comment type="subcellular location">
    <subcellularLocation>
        <location evidence="2">Cell membrane</location>
        <topology evidence="2">Multi-pass membrane protein</topology>
    </subcellularLocation>
</comment>
<evidence type="ECO:0000256" key="7">
    <source>
        <dbReference type="ARBA" id="ARBA00022692"/>
    </source>
</evidence>
<evidence type="ECO:0000256" key="2">
    <source>
        <dbReference type="ARBA" id="ARBA00004651"/>
    </source>
</evidence>
<feature type="domain" description="Response regulatory" evidence="17">
    <location>
        <begin position="445"/>
        <end position="562"/>
    </location>
</feature>
<evidence type="ECO:0000259" key="16">
    <source>
        <dbReference type="PROSITE" id="PS50109"/>
    </source>
</evidence>
<dbReference type="PANTHER" id="PTHR45339:SF1">
    <property type="entry name" value="HYBRID SIGNAL TRANSDUCTION HISTIDINE KINASE J"/>
    <property type="match status" value="1"/>
</dbReference>
<sequence length="712" mass="77594">MESLLTGYQHSLPFPAAAVGYGAPAPALECLAALQALHLLDSESEPSYDALVQEAAQLCGTPMASISFLDAERQWVKAQTGLPGLLELPRSVSFCAHALGAGSLLQLHQAQSPEIFGRNPLSGEQLGVVFYAGYPIRTAEGHAVGVLAVYDTTPRDLTPEQQTFLRLLAQQAGQELALRQARLARQAAEAASQRKQVFLAAVSHEIRTPLHGIMGLTRLLRESFITPQQEEHLTIILSSAETLLTVVNDILDFSKVELGRMELERVPFDVAATVRDATRSVQHLAQSKGLTLHTHMQDSAMPTVEGDPFRLRQVLLNLLTNALKFTEAGHISVTVEVAAEDARQVQLNFCVEDTGVGISPEKAQEVFRAFDQAATSTARRYGGTGLGLAICKSLIELQQGRIWLESQPGRGSCFRFSLAYPISAYTLPAEDVLPSLAPGLLQGLSVLLAEDNSVNKLLATTLLQGWGAEVEVATNGRQVLDLAETQPYDLILMDIQMPQLTGLDATAYLRATANPNRHTPIIALTANALKEEVGAYTRQGFTDYLIKPYSEAELYRILVRATGRTEAAPELPRPSYNFSQLGRLAHDQEFIRKMQQLFLDTVPAQLGQLREALGKRRWKAASLLTHSLRATYGSLQMAEAMHCLKQLEKAMQPPPPTPQPLLNLLGLLTTITSRMADTFAEHLQQQAEAQGHAAASALLLPDNTTEKNLVPV</sequence>
<dbReference type="EMBL" id="JACHGG010000002">
    <property type="protein sequence ID" value="MBB6058768.1"/>
    <property type="molecule type" value="Genomic_DNA"/>
</dbReference>
<evidence type="ECO:0000256" key="3">
    <source>
        <dbReference type="ARBA" id="ARBA00012438"/>
    </source>
</evidence>
<dbReference type="InterPro" id="IPR029016">
    <property type="entry name" value="GAF-like_dom_sf"/>
</dbReference>
<evidence type="ECO:0000259" key="17">
    <source>
        <dbReference type="PROSITE" id="PS50110"/>
    </source>
</evidence>
<evidence type="ECO:0000256" key="5">
    <source>
        <dbReference type="ARBA" id="ARBA00022553"/>
    </source>
</evidence>
<accession>A0A7W9T0D3</accession>
<dbReference type="InterPro" id="IPR003594">
    <property type="entry name" value="HATPase_dom"/>
</dbReference>
<organism evidence="19 20">
    <name type="scientific">Hymenobacter luteus</name>
    <dbReference type="NCBI Taxonomy" id="1411122"/>
    <lineage>
        <taxon>Bacteria</taxon>
        <taxon>Pseudomonadati</taxon>
        <taxon>Bacteroidota</taxon>
        <taxon>Cytophagia</taxon>
        <taxon>Cytophagales</taxon>
        <taxon>Hymenobacteraceae</taxon>
        <taxon>Hymenobacter</taxon>
    </lineage>
</organism>
<dbReference type="InterPro" id="IPR036641">
    <property type="entry name" value="HPT_dom_sf"/>
</dbReference>
<dbReference type="GO" id="GO:0000155">
    <property type="term" value="F:phosphorelay sensor kinase activity"/>
    <property type="evidence" value="ECO:0007669"/>
    <property type="project" value="InterPro"/>
</dbReference>
<dbReference type="PANTHER" id="PTHR45339">
    <property type="entry name" value="HYBRID SIGNAL TRANSDUCTION HISTIDINE KINASE J"/>
    <property type="match status" value="1"/>
</dbReference>
<dbReference type="Gene3D" id="1.10.287.130">
    <property type="match status" value="1"/>
</dbReference>